<dbReference type="GO" id="GO:0015934">
    <property type="term" value="C:large ribosomal subunit"/>
    <property type="evidence" value="ECO:0007669"/>
    <property type="project" value="InterPro"/>
</dbReference>
<dbReference type="InterPro" id="IPR028364">
    <property type="entry name" value="Ribosomal_uL1/biogenesis"/>
</dbReference>
<gene>
    <name evidence="9" type="primary">LOC111313695</name>
</gene>
<dbReference type="GeneID" id="111313695"/>
<dbReference type="OrthoDB" id="1747252at2759"/>
<dbReference type="GO" id="GO:0019843">
    <property type="term" value="F:rRNA binding"/>
    <property type="evidence" value="ECO:0007669"/>
    <property type="project" value="UniProtKB-KW"/>
</dbReference>
<keyword evidence="4 7" id="KW-0689">Ribosomal protein</keyword>
<accession>A0A6P6AZB9</accession>
<dbReference type="SUPFAM" id="SSF56808">
    <property type="entry name" value="Ribosomal protein L1"/>
    <property type="match status" value="1"/>
</dbReference>
<evidence type="ECO:0000256" key="2">
    <source>
        <dbReference type="ARBA" id="ARBA00022730"/>
    </source>
</evidence>
<dbReference type="InterPro" id="IPR005878">
    <property type="entry name" value="Ribosom_uL1_bac-type"/>
</dbReference>
<dbReference type="CDD" id="cd00403">
    <property type="entry name" value="Ribosomal_L1"/>
    <property type="match status" value="1"/>
</dbReference>
<evidence type="ECO:0000256" key="3">
    <source>
        <dbReference type="ARBA" id="ARBA00022884"/>
    </source>
</evidence>
<keyword evidence="5 7" id="KW-0687">Ribonucleoprotein</keyword>
<protein>
    <recommendedName>
        <fullName evidence="7">Ribosomal protein</fullName>
    </recommendedName>
</protein>
<dbReference type="Proteomes" id="UP000515121">
    <property type="component" value="Unplaced"/>
</dbReference>
<dbReference type="NCBIfam" id="TIGR01169">
    <property type="entry name" value="rplA_bact"/>
    <property type="match status" value="1"/>
</dbReference>
<evidence type="ECO:0000256" key="5">
    <source>
        <dbReference type="ARBA" id="ARBA00023274"/>
    </source>
</evidence>
<dbReference type="PROSITE" id="PS01199">
    <property type="entry name" value="RIBOSOMAL_L1"/>
    <property type="match status" value="1"/>
</dbReference>
<comment type="similarity">
    <text evidence="1 7">Belongs to the universal ribosomal protein uL1 family.</text>
</comment>
<dbReference type="KEGG" id="dzi:111313695"/>
<dbReference type="RefSeq" id="XP_022770111.1">
    <property type="nucleotide sequence ID" value="XM_022914376.1"/>
</dbReference>
<dbReference type="InterPro" id="IPR016095">
    <property type="entry name" value="Ribosomal_uL1_3-a/b-sand"/>
</dbReference>
<proteinExistence type="inferred from homology"/>
<sequence>MPTCTTPSSSLMLTYAASTVHTQDLTPSILSFKPNKPTFSLYPLVLNASRDRKSGLKWANLCPQRDPKHVVVAAMAAGEKGLAKAATITAPSKRKNGKAALPLKRDRMRSKRFLEIQKLRENKKEYDLKTAISFLKEMTSTKFVETAEAHFRLNIDPKYNDQQLRATVNLPKGTGQTVKVAVLTQGEKFDDAKNAGADIVGGEDLIEQIKGGFMEFDKLIASPDMMVKVASLGKILGPRGLMPNPKAATVTPNIPQAIEEFKKGKVEYRADKTGIVHICFGKVDFSEDDLLVNFLAAVKSIETNKPKGAKGVYWKSAHICTSMGPSIRLNIREMLDYKLPSNII</sequence>
<organism evidence="8 9">
    <name type="scientific">Durio zibethinus</name>
    <name type="common">Durian</name>
    <dbReference type="NCBI Taxonomy" id="66656"/>
    <lineage>
        <taxon>Eukaryota</taxon>
        <taxon>Viridiplantae</taxon>
        <taxon>Streptophyta</taxon>
        <taxon>Embryophyta</taxon>
        <taxon>Tracheophyta</taxon>
        <taxon>Spermatophyta</taxon>
        <taxon>Magnoliopsida</taxon>
        <taxon>eudicotyledons</taxon>
        <taxon>Gunneridae</taxon>
        <taxon>Pentapetalae</taxon>
        <taxon>rosids</taxon>
        <taxon>malvids</taxon>
        <taxon>Malvales</taxon>
        <taxon>Malvaceae</taxon>
        <taxon>Helicteroideae</taxon>
        <taxon>Durio</taxon>
    </lineage>
</organism>
<comment type="function">
    <text evidence="6">This protein binds directly to 23S ribosomal RNA.</text>
</comment>
<reference evidence="9" key="1">
    <citation type="submission" date="2025-08" db="UniProtKB">
        <authorList>
            <consortium name="RefSeq"/>
        </authorList>
    </citation>
    <scope>IDENTIFICATION</scope>
    <source>
        <tissue evidence="9">Fruit stalk</tissue>
    </source>
</reference>
<keyword evidence="8" id="KW-1185">Reference proteome</keyword>
<evidence type="ECO:0000256" key="6">
    <source>
        <dbReference type="ARBA" id="ARBA00057875"/>
    </source>
</evidence>
<dbReference type="InterPro" id="IPR023674">
    <property type="entry name" value="Ribosomal_uL1-like"/>
</dbReference>
<name>A0A6P6AZB9_DURZI</name>
<dbReference type="Gene3D" id="3.30.190.20">
    <property type="match status" value="1"/>
</dbReference>
<evidence type="ECO:0000313" key="8">
    <source>
        <dbReference type="Proteomes" id="UP000515121"/>
    </source>
</evidence>
<dbReference type="Pfam" id="PF00687">
    <property type="entry name" value="Ribosomal_L1"/>
    <property type="match status" value="1"/>
</dbReference>
<dbReference type="AlphaFoldDB" id="A0A6P6AZB9"/>
<keyword evidence="3" id="KW-0694">RNA-binding</keyword>
<dbReference type="FunFam" id="3.40.50.790:FF:000001">
    <property type="entry name" value="50S ribosomal protein L1"/>
    <property type="match status" value="1"/>
</dbReference>
<dbReference type="InterPro" id="IPR023673">
    <property type="entry name" value="Ribosomal_uL1_CS"/>
</dbReference>
<evidence type="ECO:0000256" key="1">
    <source>
        <dbReference type="ARBA" id="ARBA00010531"/>
    </source>
</evidence>
<keyword evidence="2" id="KW-0699">rRNA-binding</keyword>
<dbReference type="HAMAP" id="MF_01318_B">
    <property type="entry name" value="Ribosomal_uL1_B"/>
    <property type="match status" value="1"/>
</dbReference>
<dbReference type="PANTHER" id="PTHR36427:SF3">
    <property type="entry name" value="LARGE RIBOSOMAL SUBUNIT PROTEIN UL1M"/>
    <property type="match status" value="1"/>
</dbReference>
<dbReference type="GO" id="GO:0003735">
    <property type="term" value="F:structural constituent of ribosome"/>
    <property type="evidence" value="ECO:0007669"/>
    <property type="project" value="InterPro"/>
</dbReference>
<evidence type="ECO:0000256" key="4">
    <source>
        <dbReference type="ARBA" id="ARBA00022980"/>
    </source>
</evidence>
<dbReference type="Gene3D" id="3.40.50.790">
    <property type="match status" value="1"/>
</dbReference>
<dbReference type="GO" id="GO:0006412">
    <property type="term" value="P:translation"/>
    <property type="evidence" value="ECO:0007669"/>
    <property type="project" value="InterPro"/>
</dbReference>
<evidence type="ECO:0000313" key="9">
    <source>
        <dbReference type="RefSeq" id="XP_022770111.1"/>
    </source>
</evidence>
<dbReference type="PANTHER" id="PTHR36427">
    <property type="entry name" value="54S RIBOSOMAL PROTEIN L1, MITOCHONDRIAL"/>
    <property type="match status" value="1"/>
</dbReference>
<evidence type="ECO:0000256" key="7">
    <source>
        <dbReference type="RuleBase" id="RU000659"/>
    </source>
</evidence>